<sequence length="89" mass="10665">MENNQLPKEELLEKLTEIYDQLEELEKTLDSNLSEHRKKRMNDHVSKLNSCDDRLSKIENAFESRRSQFDSIHKSKYHSRPNMKLELGF</sequence>
<dbReference type="EMBL" id="JAUSTU010000005">
    <property type="protein sequence ID" value="MDQ0155181.1"/>
    <property type="molecule type" value="Genomic_DNA"/>
</dbReference>
<dbReference type="Proteomes" id="UP001231362">
    <property type="component" value="Unassembled WGS sequence"/>
</dbReference>
<evidence type="ECO:0000313" key="3">
    <source>
        <dbReference type="Proteomes" id="UP001231362"/>
    </source>
</evidence>
<accession>A0ABT9V2L1</accession>
<organism evidence="2 3">
    <name type="scientific">Anoxybacillus andreesenii</name>
    <dbReference type="NCBI Taxonomy" id="1325932"/>
    <lineage>
        <taxon>Bacteria</taxon>
        <taxon>Bacillati</taxon>
        <taxon>Bacillota</taxon>
        <taxon>Bacilli</taxon>
        <taxon>Bacillales</taxon>
        <taxon>Anoxybacillaceae</taxon>
        <taxon>Anoxybacillus</taxon>
    </lineage>
</organism>
<keyword evidence="3" id="KW-1185">Reference proteome</keyword>
<evidence type="ECO:0000313" key="2">
    <source>
        <dbReference type="EMBL" id="MDQ0155181.1"/>
    </source>
</evidence>
<dbReference type="RefSeq" id="WP_307149751.1">
    <property type="nucleotide sequence ID" value="NZ_JAUSTU010000005.1"/>
</dbReference>
<comment type="caution">
    <text evidence="2">The sequence shown here is derived from an EMBL/GenBank/DDBJ whole genome shotgun (WGS) entry which is preliminary data.</text>
</comment>
<keyword evidence="1" id="KW-0175">Coiled coil</keyword>
<protein>
    <submittedName>
        <fullName evidence="2">Nuclease with TOPRIM domain</fullName>
    </submittedName>
</protein>
<feature type="coiled-coil region" evidence="1">
    <location>
        <begin position="8"/>
        <end position="39"/>
    </location>
</feature>
<reference evidence="2 3" key="1">
    <citation type="submission" date="2023-07" db="EMBL/GenBank/DDBJ databases">
        <title>Genomic Encyclopedia of Type Strains, Phase IV (KMG-IV): sequencing the most valuable type-strain genomes for metagenomic binning, comparative biology and taxonomic classification.</title>
        <authorList>
            <person name="Goeker M."/>
        </authorList>
    </citation>
    <scope>NUCLEOTIDE SEQUENCE [LARGE SCALE GENOMIC DNA]</scope>
    <source>
        <strain evidence="2 3">DSM 23948</strain>
    </source>
</reference>
<name>A0ABT9V2L1_9BACL</name>
<proteinExistence type="predicted"/>
<evidence type="ECO:0000256" key="1">
    <source>
        <dbReference type="SAM" id="Coils"/>
    </source>
</evidence>
<gene>
    <name evidence="2" type="ORF">J2S07_001485</name>
</gene>